<protein>
    <recommendedName>
        <fullName evidence="7">Prokaryotic-type class I peptide chain release factors domain-containing protein</fullName>
    </recommendedName>
</protein>
<dbReference type="InterPro" id="IPR000352">
    <property type="entry name" value="Pep_chain_release_fac_I"/>
</dbReference>
<reference evidence="8 9" key="1">
    <citation type="submission" date="2023-08" db="EMBL/GenBank/DDBJ databases">
        <title>A Necator americanus chromosomal reference genome.</title>
        <authorList>
            <person name="Ilik V."/>
            <person name="Petrzelkova K.J."/>
            <person name="Pardy F."/>
            <person name="Fuh T."/>
            <person name="Niatou-Singa F.S."/>
            <person name="Gouil Q."/>
            <person name="Baker L."/>
            <person name="Ritchie M.E."/>
            <person name="Jex A.R."/>
            <person name="Gazzola D."/>
            <person name="Li H."/>
            <person name="Toshio Fujiwara R."/>
            <person name="Zhan B."/>
            <person name="Aroian R.V."/>
            <person name="Pafco B."/>
            <person name="Schwarz E.M."/>
        </authorList>
    </citation>
    <scope>NUCLEOTIDE SEQUENCE [LARGE SCALE GENOMIC DNA]</scope>
    <source>
        <strain evidence="8 9">Aroian</strain>
        <tissue evidence="8">Whole animal</tissue>
    </source>
</reference>
<dbReference type="PANTHER" id="PTHR46203:SF1">
    <property type="entry name" value="MITOCHONDRIAL TRANSLATION RELEASE FACTOR IN RESCUE"/>
    <property type="match status" value="1"/>
</dbReference>
<organism evidence="8 9">
    <name type="scientific">Necator americanus</name>
    <name type="common">Human hookworm</name>
    <dbReference type="NCBI Taxonomy" id="51031"/>
    <lineage>
        <taxon>Eukaryota</taxon>
        <taxon>Metazoa</taxon>
        <taxon>Ecdysozoa</taxon>
        <taxon>Nematoda</taxon>
        <taxon>Chromadorea</taxon>
        <taxon>Rhabditida</taxon>
        <taxon>Rhabditina</taxon>
        <taxon>Rhabditomorpha</taxon>
        <taxon>Strongyloidea</taxon>
        <taxon>Ancylostomatidae</taxon>
        <taxon>Bunostominae</taxon>
        <taxon>Necator</taxon>
    </lineage>
</organism>
<dbReference type="PANTHER" id="PTHR46203">
    <property type="entry name" value="PROBABLE PEPTIDE CHAIN RELEASE FACTOR C12ORF65"/>
    <property type="match status" value="1"/>
</dbReference>
<feature type="transmembrane region" description="Helical" evidence="6">
    <location>
        <begin position="21"/>
        <end position="48"/>
    </location>
</feature>
<sequence length="191" mass="22242">MMKQIYAKVPDLIHNDLIRKMLAGVALSGLFAVIFLELCSDVLVFFFWEMARYRVSPAFLISVRHVSIKEKLKGYKFPELKPEDCEQKYISGWGPGGQKVNTAQNAVQLRHLPTGLVVKVHESRLLPKNIDIAFERLKHVLDRHLNGDNCYEEQYKRLQREKEAKAKKKREMQRKLREEFGNNEIKSASDK</sequence>
<gene>
    <name evidence="8" type="primary">Necator_chrIII.g9889</name>
    <name evidence="8" type="ORF">RB195_009124</name>
</gene>
<dbReference type="Pfam" id="PF00472">
    <property type="entry name" value="RF-1"/>
    <property type="match status" value="1"/>
</dbReference>
<keyword evidence="6" id="KW-0812">Transmembrane</keyword>
<evidence type="ECO:0000313" key="9">
    <source>
        <dbReference type="Proteomes" id="UP001303046"/>
    </source>
</evidence>
<dbReference type="EMBL" id="JAVFWL010000003">
    <property type="protein sequence ID" value="KAK6741077.1"/>
    <property type="molecule type" value="Genomic_DNA"/>
</dbReference>
<evidence type="ECO:0000256" key="1">
    <source>
        <dbReference type="ARBA" id="ARBA00004173"/>
    </source>
</evidence>
<name>A0ABR1CRW9_NECAM</name>
<keyword evidence="6" id="KW-0472">Membrane</keyword>
<dbReference type="SUPFAM" id="SSF75620">
    <property type="entry name" value="Release factor"/>
    <property type="match status" value="1"/>
</dbReference>
<accession>A0ABR1CRW9</accession>
<evidence type="ECO:0000256" key="3">
    <source>
        <dbReference type="ARBA" id="ARBA00022946"/>
    </source>
</evidence>
<keyword evidence="9" id="KW-1185">Reference proteome</keyword>
<evidence type="ECO:0000256" key="4">
    <source>
        <dbReference type="ARBA" id="ARBA00023128"/>
    </source>
</evidence>
<feature type="domain" description="Prokaryotic-type class I peptide chain release factors" evidence="7">
    <location>
        <begin position="79"/>
        <end position="174"/>
    </location>
</feature>
<evidence type="ECO:0000256" key="5">
    <source>
        <dbReference type="SAM" id="MobiDB-lite"/>
    </source>
</evidence>
<keyword evidence="3" id="KW-0809">Transit peptide</keyword>
<proteinExistence type="inferred from homology"/>
<evidence type="ECO:0000313" key="8">
    <source>
        <dbReference type="EMBL" id="KAK6741077.1"/>
    </source>
</evidence>
<dbReference type="Gene3D" id="3.30.160.20">
    <property type="match status" value="1"/>
</dbReference>
<keyword evidence="6" id="KW-1133">Transmembrane helix</keyword>
<dbReference type="Proteomes" id="UP001303046">
    <property type="component" value="Unassembled WGS sequence"/>
</dbReference>
<dbReference type="InterPro" id="IPR052405">
    <property type="entry name" value="Mito_Transl_Release_Factor"/>
</dbReference>
<feature type="region of interest" description="Disordered" evidence="5">
    <location>
        <begin position="161"/>
        <end position="191"/>
    </location>
</feature>
<keyword evidence="4" id="KW-0496">Mitochondrion</keyword>
<comment type="subcellular location">
    <subcellularLocation>
        <location evidence="1">Mitochondrion</location>
    </subcellularLocation>
</comment>
<evidence type="ECO:0000259" key="7">
    <source>
        <dbReference type="Pfam" id="PF00472"/>
    </source>
</evidence>
<comment type="caution">
    <text evidence="8">The sequence shown here is derived from an EMBL/GenBank/DDBJ whole genome shotgun (WGS) entry which is preliminary data.</text>
</comment>
<evidence type="ECO:0000256" key="6">
    <source>
        <dbReference type="SAM" id="Phobius"/>
    </source>
</evidence>
<comment type="similarity">
    <text evidence="2">Belongs to the prokaryotic/mitochondrial release factor family.</text>
</comment>
<evidence type="ECO:0000256" key="2">
    <source>
        <dbReference type="ARBA" id="ARBA00010835"/>
    </source>
</evidence>
<dbReference type="InterPro" id="IPR045853">
    <property type="entry name" value="Pep_chain_release_fac_I_sf"/>
</dbReference>